<dbReference type="Proteomes" id="UP000320762">
    <property type="component" value="Unassembled WGS sequence"/>
</dbReference>
<dbReference type="AlphaFoldDB" id="A0A550C311"/>
<evidence type="ECO:0000313" key="2">
    <source>
        <dbReference type="EMBL" id="TRM59150.1"/>
    </source>
</evidence>
<reference evidence="2 3" key="1">
    <citation type="journal article" date="2019" name="New Phytol.">
        <title>Comparative genomics reveals unique wood-decay strategies and fruiting body development in the Schizophyllaceae.</title>
        <authorList>
            <person name="Almasi E."/>
            <person name="Sahu N."/>
            <person name="Krizsan K."/>
            <person name="Balint B."/>
            <person name="Kovacs G.M."/>
            <person name="Kiss B."/>
            <person name="Cseklye J."/>
            <person name="Drula E."/>
            <person name="Henrissat B."/>
            <person name="Nagy I."/>
            <person name="Chovatia M."/>
            <person name="Adam C."/>
            <person name="LaButti K."/>
            <person name="Lipzen A."/>
            <person name="Riley R."/>
            <person name="Grigoriev I.V."/>
            <person name="Nagy L.G."/>
        </authorList>
    </citation>
    <scope>NUCLEOTIDE SEQUENCE [LARGE SCALE GENOMIC DNA]</scope>
    <source>
        <strain evidence="2 3">NL-1724</strain>
    </source>
</reference>
<sequence length="152" mass="17348">MSGTPSRCLRQRAVPLHRDASRKSCARRAARPRESAFASPRPSSATTRTASIRRPARHCACRFASGRLRWTLHVFWTVSPHRLQRRSRRCAAGHELRGRQVSRPPGLWRFHCSCPSPRPPRRRPRSSPLPAPPTLTASPQIVRVLQVQRWVT</sequence>
<evidence type="ECO:0000313" key="3">
    <source>
        <dbReference type="Proteomes" id="UP000320762"/>
    </source>
</evidence>
<comment type="caution">
    <text evidence="2">The sequence shown here is derived from an EMBL/GenBank/DDBJ whole genome shotgun (WGS) entry which is preliminary data.</text>
</comment>
<accession>A0A550C311</accession>
<keyword evidence="3" id="KW-1185">Reference proteome</keyword>
<evidence type="ECO:0000256" key="1">
    <source>
        <dbReference type="SAM" id="MobiDB-lite"/>
    </source>
</evidence>
<organism evidence="2 3">
    <name type="scientific">Schizophyllum amplum</name>
    <dbReference type="NCBI Taxonomy" id="97359"/>
    <lineage>
        <taxon>Eukaryota</taxon>
        <taxon>Fungi</taxon>
        <taxon>Dikarya</taxon>
        <taxon>Basidiomycota</taxon>
        <taxon>Agaricomycotina</taxon>
        <taxon>Agaricomycetes</taxon>
        <taxon>Agaricomycetidae</taxon>
        <taxon>Agaricales</taxon>
        <taxon>Schizophyllaceae</taxon>
        <taxon>Schizophyllum</taxon>
    </lineage>
</organism>
<gene>
    <name evidence="2" type="ORF">BD626DRAFT_172886</name>
</gene>
<feature type="region of interest" description="Disordered" evidence="1">
    <location>
        <begin position="116"/>
        <end position="135"/>
    </location>
</feature>
<dbReference type="EMBL" id="VDMD01000030">
    <property type="protein sequence ID" value="TRM59150.1"/>
    <property type="molecule type" value="Genomic_DNA"/>
</dbReference>
<feature type="compositionally biased region" description="Polar residues" evidence="1">
    <location>
        <begin position="41"/>
        <end position="50"/>
    </location>
</feature>
<feature type="region of interest" description="Disordered" evidence="1">
    <location>
        <begin position="1"/>
        <end position="51"/>
    </location>
</feature>
<protein>
    <submittedName>
        <fullName evidence="2">Uncharacterized protein</fullName>
    </submittedName>
</protein>
<name>A0A550C311_9AGAR</name>
<proteinExistence type="predicted"/>